<dbReference type="Gene3D" id="3.40.50.2300">
    <property type="match status" value="1"/>
</dbReference>
<sequence>MSAEGETGIRWAGRAGRVSEPRRVVLFIARLGTVSESLVYALEHEFPWVLVEQVESVEEACTSFEHSVSLILVDAALLKAAEARAADLSLLHPQALTAVIEIDDRNPAFSVSDIFGSRLVRGVLPMNLRLDVWLSVVRLMLRGGEYFPAGLIHSYAKKLTDEAAGPPGQEVRGRTHMGDLTAREVQILEMVSRGLQNKSIAAAFQLSEHTVKIHLHNIISKLGAHNRTEAAARFRDLQTNGL</sequence>
<evidence type="ECO:0000313" key="6">
    <source>
        <dbReference type="Proteomes" id="UP000240653"/>
    </source>
</evidence>
<dbReference type="CDD" id="cd06170">
    <property type="entry name" value="LuxR_C_like"/>
    <property type="match status" value="1"/>
</dbReference>
<dbReference type="GO" id="GO:0006355">
    <property type="term" value="P:regulation of DNA-templated transcription"/>
    <property type="evidence" value="ECO:0007669"/>
    <property type="project" value="InterPro"/>
</dbReference>
<dbReference type="PRINTS" id="PR00038">
    <property type="entry name" value="HTHLUXR"/>
</dbReference>
<dbReference type="AlphaFoldDB" id="A0A2P7S847"/>
<keyword evidence="2" id="KW-0238">DNA-binding</keyword>
<evidence type="ECO:0000256" key="3">
    <source>
        <dbReference type="ARBA" id="ARBA00023163"/>
    </source>
</evidence>
<dbReference type="PANTHER" id="PTHR44688">
    <property type="entry name" value="DNA-BINDING TRANSCRIPTIONAL ACTIVATOR DEVR_DOSR"/>
    <property type="match status" value="1"/>
</dbReference>
<dbReference type="GO" id="GO:0003677">
    <property type="term" value="F:DNA binding"/>
    <property type="evidence" value="ECO:0007669"/>
    <property type="project" value="UniProtKB-KW"/>
</dbReference>
<evidence type="ECO:0000256" key="2">
    <source>
        <dbReference type="ARBA" id="ARBA00023125"/>
    </source>
</evidence>
<dbReference type="EMBL" id="PXYL01000010">
    <property type="protein sequence ID" value="PSJ58644.1"/>
    <property type="molecule type" value="Genomic_DNA"/>
</dbReference>
<proteinExistence type="predicted"/>
<dbReference type="SMART" id="SM00421">
    <property type="entry name" value="HTH_LUXR"/>
    <property type="match status" value="1"/>
</dbReference>
<keyword evidence="3" id="KW-0804">Transcription</keyword>
<dbReference type="SUPFAM" id="SSF46894">
    <property type="entry name" value="C-terminal effector domain of the bipartite response regulators"/>
    <property type="match status" value="1"/>
</dbReference>
<feature type="domain" description="HTH luxR-type" evidence="4">
    <location>
        <begin position="173"/>
        <end position="238"/>
    </location>
</feature>
<keyword evidence="6" id="KW-1185">Reference proteome</keyword>
<gene>
    <name evidence="5" type="ORF">C7I85_19385</name>
</gene>
<evidence type="ECO:0000259" key="4">
    <source>
        <dbReference type="PROSITE" id="PS50043"/>
    </source>
</evidence>
<dbReference type="PROSITE" id="PS50043">
    <property type="entry name" value="HTH_LUXR_2"/>
    <property type="match status" value="1"/>
</dbReference>
<keyword evidence="1" id="KW-0805">Transcription regulation</keyword>
<dbReference type="PROSITE" id="PS00622">
    <property type="entry name" value="HTH_LUXR_1"/>
    <property type="match status" value="1"/>
</dbReference>
<evidence type="ECO:0000256" key="1">
    <source>
        <dbReference type="ARBA" id="ARBA00023015"/>
    </source>
</evidence>
<name>A0A2P7S847_9HYPH</name>
<evidence type="ECO:0000313" key="5">
    <source>
        <dbReference type="EMBL" id="PSJ58644.1"/>
    </source>
</evidence>
<dbReference type="Pfam" id="PF00196">
    <property type="entry name" value="GerE"/>
    <property type="match status" value="1"/>
</dbReference>
<dbReference type="InterPro" id="IPR000792">
    <property type="entry name" value="Tscrpt_reg_LuxR_C"/>
</dbReference>
<accession>A0A2P7S847</accession>
<dbReference type="PANTHER" id="PTHR44688:SF16">
    <property type="entry name" value="DNA-BINDING TRANSCRIPTIONAL ACTIVATOR DEVR_DOSR"/>
    <property type="match status" value="1"/>
</dbReference>
<comment type="caution">
    <text evidence="5">The sequence shown here is derived from an EMBL/GenBank/DDBJ whole genome shotgun (WGS) entry which is preliminary data.</text>
</comment>
<dbReference type="Proteomes" id="UP000240653">
    <property type="component" value="Unassembled WGS sequence"/>
</dbReference>
<dbReference type="InterPro" id="IPR016032">
    <property type="entry name" value="Sig_transdc_resp-reg_C-effctor"/>
</dbReference>
<dbReference type="OrthoDB" id="9810375at2"/>
<organism evidence="5 6">
    <name type="scientific">Pseudaminobacter soli</name>
    <name type="common">ex Li et al. 2025</name>
    <dbReference type="NCBI Taxonomy" id="1295366"/>
    <lineage>
        <taxon>Bacteria</taxon>
        <taxon>Pseudomonadati</taxon>
        <taxon>Pseudomonadota</taxon>
        <taxon>Alphaproteobacteria</taxon>
        <taxon>Hyphomicrobiales</taxon>
        <taxon>Phyllobacteriaceae</taxon>
        <taxon>Pseudaminobacter</taxon>
    </lineage>
</organism>
<protein>
    <submittedName>
        <fullName evidence="5">Helix-turn-helix transcriptional regulator</fullName>
    </submittedName>
</protein>
<reference evidence="5 6" key="1">
    <citation type="submission" date="2018-03" db="EMBL/GenBank/DDBJ databases">
        <title>The draft genome of Mesorhizobium soli JCM 19897.</title>
        <authorList>
            <person name="Li L."/>
            <person name="Liu L."/>
            <person name="Liang L."/>
            <person name="Wang T."/>
            <person name="Zhang X."/>
        </authorList>
    </citation>
    <scope>NUCLEOTIDE SEQUENCE [LARGE SCALE GENOMIC DNA]</scope>
    <source>
        <strain evidence="5 6">JCM 19897</strain>
    </source>
</reference>